<reference evidence="2" key="1">
    <citation type="submission" date="2021-03" db="EMBL/GenBank/DDBJ databases">
        <authorList>
            <person name="Bekaert M."/>
        </authorList>
    </citation>
    <scope>NUCLEOTIDE SEQUENCE</scope>
</reference>
<protein>
    <recommendedName>
        <fullName evidence="1">Mutator-like transposase domain-containing protein</fullName>
    </recommendedName>
</protein>
<feature type="domain" description="Mutator-like transposase" evidence="1">
    <location>
        <begin position="184"/>
        <end position="460"/>
    </location>
</feature>
<keyword evidence="3" id="KW-1185">Reference proteome</keyword>
<sequence>MSNISSYQILEGNLEIEFFIIMEALAVNMNENIQPAEKRKYLKDKVESVKRRNDMRKEKPKPIEGKINFSSGSIDEKNLIYGMTNDIKKAMGGGNPNRTTNKDMLFEVMTFYIKNNITQLDEDQHMAEENNIPFLDCSFTSCNEETSTQKLFVTAETSIENLIKRVINHGKVCKSQLHLYSTDIKGHVGVCKLKCEEKHELLWSSSPYMGDKYLCNLRMSHGFYVSGILPNQYSRFCQASNIGTIGETTLNSIFQKYAPVVSQLVKESYETALLEEIASYEELQEGIDIVTDARHGTRKNSMYTDVVCLGARTHKVLRVETISKVDCTSAQKHELIGTERIYEYFKNLRDEYEVKIRVHCHDRNTSVNKFIRINGIDTESTNDTWHATKNIAKEIKTICSGPRYKEGQTWHPELSDKAASIKTHLYWAMKNCNKDPVKLKLSLLNIVEHYKNNHEHCSELSRCKTDSNYEPTKYLIKDPKAEMLLGRALMNTQVYKSPTDYVHCMDSYYVESFNNAILQYHDKRINFSKQVYILRTNLAVLDWNEHVNRQTTSLKTVQDAKNPRRQVKVKILKRKSYNMWSEIWDQLVQIYLDL</sequence>
<accession>A0A8S3RG40</accession>
<name>A0A8S3RG40_MYTED</name>
<gene>
    <name evidence="2" type="ORF">MEDL_21514</name>
</gene>
<dbReference type="Proteomes" id="UP000683360">
    <property type="component" value="Unassembled WGS sequence"/>
</dbReference>
<dbReference type="Pfam" id="PF20700">
    <property type="entry name" value="Mutator"/>
    <property type="match status" value="1"/>
</dbReference>
<comment type="caution">
    <text evidence="2">The sequence shown here is derived from an EMBL/GenBank/DDBJ whole genome shotgun (WGS) entry which is preliminary data.</text>
</comment>
<organism evidence="2 3">
    <name type="scientific">Mytilus edulis</name>
    <name type="common">Blue mussel</name>
    <dbReference type="NCBI Taxonomy" id="6550"/>
    <lineage>
        <taxon>Eukaryota</taxon>
        <taxon>Metazoa</taxon>
        <taxon>Spiralia</taxon>
        <taxon>Lophotrochozoa</taxon>
        <taxon>Mollusca</taxon>
        <taxon>Bivalvia</taxon>
        <taxon>Autobranchia</taxon>
        <taxon>Pteriomorphia</taxon>
        <taxon>Mytilida</taxon>
        <taxon>Mytiloidea</taxon>
        <taxon>Mytilidae</taxon>
        <taxon>Mytilinae</taxon>
        <taxon>Mytilus</taxon>
    </lineage>
</organism>
<evidence type="ECO:0000313" key="2">
    <source>
        <dbReference type="EMBL" id="CAG2207182.1"/>
    </source>
</evidence>
<dbReference type="EMBL" id="CAJPWZ010001072">
    <property type="protein sequence ID" value="CAG2207182.1"/>
    <property type="molecule type" value="Genomic_DNA"/>
</dbReference>
<dbReference type="InterPro" id="IPR049012">
    <property type="entry name" value="Mutator_transp_dom"/>
</dbReference>
<evidence type="ECO:0000313" key="3">
    <source>
        <dbReference type="Proteomes" id="UP000683360"/>
    </source>
</evidence>
<dbReference type="PANTHER" id="PTHR31751">
    <property type="entry name" value="SI:CH211-108C17.2-RELATED-RELATED"/>
    <property type="match status" value="1"/>
</dbReference>
<evidence type="ECO:0000259" key="1">
    <source>
        <dbReference type="Pfam" id="PF20700"/>
    </source>
</evidence>
<dbReference type="OrthoDB" id="5956574at2759"/>
<dbReference type="AlphaFoldDB" id="A0A8S3RG40"/>
<proteinExistence type="predicted"/>